<proteinExistence type="predicted"/>
<geneLocation type="nucleomorph" evidence="1"/>
<evidence type="ECO:0000313" key="2">
    <source>
        <dbReference type="Proteomes" id="UP000242167"/>
    </source>
</evidence>
<protein>
    <submittedName>
        <fullName evidence="1">Uncharacterized protein</fullName>
    </submittedName>
</protein>
<reference evidence="1 2" key="1">
    <citation type="journal article" date="2001" name="Nature">
        <title>The highly reduced genome of an enslaved algal nucleus.</title>
        <authorList>
            <person name="Douglas S."/>
            <person name="Zauner S."/>
            <person name="Fraunholz M."/>
            <person name="Beaton M."/>
            <person name="Penny S."/>
            <person name="Deng L."/>
            <person name="Wu X."/>
            <person name="Reith M."/>
            <person name="Cavalier-Smith T."/>
            <person name="Maier U."/>
        </authorList>
    </citation>
    <scope>NUCLEOTIDE SEQUENCE [LARGE SCALE GENOMIC DNA]</scope>
</reference>
<name>Q98SB5_GUITH</name>
<accession>Q98SB5</accession>
<dbReference type="GeneID" id="857141"/>
<organism evidence="1 2">
    <name type="scientific">Guillardia theta</name>
    <name type="common">Cryptophyte</name>
    <name type="synonym">Cryptomonas phi</name>
    <dbReference type="NCBI Taxonomy" id="55529"/>
    <lineage>
        <taxon>Eukaryota</taxon>
        <taxon>Cryptophyceae</taxon>
        <taxon>Pyrenomonadales</taxon>
        <taxon>Geminigeraceae</taxon>
        <taxon>Guillardia</taxon>
    </lineage>
</organism>
<dbReference type="Proteomes" id="UP000242167">
    <property type="component" value="Nucleomorph 3"/>
</dbReference>
<evidence type="ECO:0000313" key="1">
    <source>
        <dbReference type="EMBL" id="AAK39668.1"/>
    </source>
</evidence>
<gene>
    <name evidence="1" type="primary">orf81</name>
</gene>
<sequence>MFINVYLIKSFKIKKYSNTRIYSNICSKMSMKKNYKLILYSENSIMFNLYTNVMSLKTTKNYFRKHILDSLSLVLLSIVST</sequence>
<dbReference type="PIR" id="G90121">
    <property type="entry name" value="G90121"/>
</dbReference>
<dbReference type="EMBL" id="AF083031">
    <property type="protein sequence ID" value="AAK39668.1"/>
    <property type="molecule type" value="Genomic_DNA"/>
</dbReference>
<dbReference type="RefSeq" id="XP_001713359.1">
    <property type="nucleotide sequence ID" value="XM_001713307.1"/>
</dbReference>
<keyword evidence="1" id="KW-0542">Nucleomorph</keyword>
<dbReference type="AlphaFoldDB" id="Q98SB5"/>